<reference evidence="1" key="1">
    <citation type="submission" date="2016-10" db="EMBL/GenBank/DDBJ databases">
        <authorList>
            <person name="Varghese N."/>
            <person name="Submissions S."/>
        </authorList>
    </citation>
    <scope>NUCLEOTIDE SEQUENCE [LARGE SCALE GENOMIC DNA]</scope>
    <source>
        <strain evidence="1">YR281</strain>
    </source>
</reference>
<sequence length="74" mass="8542">MNHRTLGRLLNPSSQGLIRWYRAAGTIRCGYLIRCAQLDESARAAIPHCAGRNQKCVTRRVDFVRLAKRRFQEN</sequence>
<accession>A0A7Z7FKD6</accession>
<gene>
    <name evidence="1" type="ORF">SAMN04487926_113216</name>
</gene>
<protein>
    <submittedName>
        <fullName evidence="1">Uncharacterized protein</fullName>
    </submittedName>
</protein>
<keyword evidence="2" id="KW-1185">Reference proteome</keyword>
<comment type="caution">
    <text evidence="1">The sequence shown here is derived from an EMBL/GenBank/DDBJ whole genome shotgun (WGS) entry which is preliminary data.</text>
</comment>
<dbReference type="AlphaFoldDB" id="A0A7Z7FKD6"/>
<evidence type="ECO:0000313" key="1">
    <source>
        <dbReference type="EMBL" id="SDI22295.1"/>
    </source>
</evidence>
<dbReference type="EMBL" id="FNDI01000013">
    <property type="protein sequence ID" value="SDI22295.1"/>
    <property type="molecule type" value="Genomic_DNA"/>
</dbReference>
<name>A0A7Z7FKD6_9BURK</name>
<organism evidence="1 2">
    <name type="scientific">Paraburkholderia steynii</name>
    <dbReference type="NCBI Taxonomy" id="1245441"/>
    <lineage>
        <taxon>Bacteria</taxon>
        <taxon>Pseudomonadati</taxon>
        <taxon>Pseudomonadota</taxon>
        <taxon>Betaproteobacteria</taxon>
        <taxon>Burkholderiales</taxon>
        <taxon>Burkholderiaceae</taxon>
        <taxon>Paraburkholderia</taxon>
    </lineage>
</organism>
<dbReference type="Proteomes" id="UP000198900">
    <property type="component" value="Unassembled WGS sequence"/>
</dbReference>
<proteinExistence type="predicted"/>
<evidence type="ECO:0000313" key="2">
    <source>
        <dbReference type="Proteomes" id="UP000198900"/>
    </source>
</evidence>